<evidence type="ECO:0000313" key="1">
    <source>
        <dbReference type="EMBL" id="KAK3715520.1"/>
    </source>
</evidence>
<gene>
    <name evidence="1" type="ORF">LTR37_007008</name>
</gene>
<evidence type="ECO:0000313" key="2">
    <source>
        <dbReference type="Proteomes" id="UP001281147"/>
    </source>
</evidence>
<comment type="caution">
    <text evidence="1">The sequence shown here is derived from an EMBL/GenBank/DDBJ whole genome shotgun (WGS) entry which is preliminary data.</text>
</comment>
<protein>
    <submittedName>
        <fullName evidence="1">Uncharacterized protein</fullName>
    </submittedName>
</protein>
<name>A0ACC3NEI1_9PEZI</name>
<dbReference type="EMBL" id="JAUTXU010000048">
    <property type="protein sequence ID" value="KAK3715520.1"/>
    <property type="molecule type" value="Genomic_DNA"/>
</dbReference>
<dbReference type="Proteomes" id="UP001281147">
    <property type="component" value="Unassembled WGS sequence"/>
</dbReference>
<reference evidence="1" key="1">
    <citation type="submission" date="2023-07" db="EMBL/GenBank/DDBJ databases">
        <title>Black Yeasts Isolated from many extreme environments.</title>
        <authorList>
            <person name="Coleine C."/>
            <person name="Stajich J.E."/>
            <person name="Selbmann L."/>
        </authorList>
    </citation>
    <scope>NUCLEOTIDE SEQUENCE</scope>
    <source>
        <strain evidence="1">CCFEE 5714</strain>
    </source>
</reference>
<sequence length="250" mass="26482">MSAQPEKPTIVLVPGAWHKASQYAPLTTRLESAGYEVHGIDYPSTGPNPTNENFDPDVAVIRSAIAALADEGKDVVVVVHSAAGILASEAAKGLSRKDRGKAGGITHMVFLCAFAAAEGVSLYDATGGPEDWVIVSGPKHVSPHDPKARFYNRCPPDVADDAVAQLGDNKFAEGTVRSKATYAAWKHIPCTYLICENDRAIPLVAQEAMVQQPGAGFEVVRCEADHSPFLCMPDFTAEVVRRAAGKTVGG</sequence>
<organism evidence="1 2">
    <name type="scientific">Vermiconidia calcicola</name>
    <dbReference type="NCBI Taxonomy" id="1690605"/>
    <lineage>
        <taxon>Eukaryota</taxon>
        <taxon>Fungi</taxon>
        <taxon>Dikarya</taxon>
        <taxon>Ascomycota</taxon>
        <taxon>Pezizomycotina</taxon>
        <taxon>Dothideomycetes</taxon>
        <taxon>Dothideomycetidae</taxon>
        <taxon>Mycosphaerellales</taxon>
        <taxon>Extremaceae</taxon>
        <taxon>Vermiconidia</taxon>
    </lineage>
</organism>
<proteinExistence type="predicted"/>
<keyword evidence="2" id="KW-1185">Reference proteome</keyword>
<accession>A0ACC3NEI1</accession>